<evidence type="ECO:0000313" key="6">
    <source>
        <dbReference type="Proteomes" id="UP001365542"/>
    </source>
</evidence>
<dbReference type="InterPro" id="IPR007855">
    <property type="entry name" value="RDRP"/>
</dbReference>
<evidence type="ECO:0000313" key="5">
    <source>
        <dbReference type="EMBL" id="KAK6527644.1"/>
    </source>
</evidence>
<protein>
    <recommendedName>
        <fullName evidence="1">RNA-dependent RNA polymerase</fullName>
        <ecNumber evidence="1">2.7.7.48</ecNumber>
    </recommendedName>
</protein>
<keyword evidence="1" id="KW-0548">Nucleotidyltransferase</keyword>
<feature type="domain" description="RDRP core" evidence="3">
    <location>
        <begin position="436"/>
        <end position="1065"/>
    </location>
</feature>
<dbReference type="GO" id="GO:0031380">
    <property type="term" value="C:nuclear RNA-directed RNA polymerase complex"/>
    <property type="evidence" value="ECO:0007669"/>
    <property type="project" value="TreeGrafter"/>
</dbReference>
<keyword evidence="1" id="KW-0694">RNA-binding</keyword>
<dbReference type="AlphaFoldDB" id="A0AAV9WVT4"/>
<dbReference type="Pfam" id="PF05183">
    <property type="entry name" value="RdRP"/>
    <property type="match status" value="1"/>
</dbReference>
<reference evidence="5 6" key="1">
    <citation type="submission" date="2019-10" db="EMBL/GenBank/DDBJ databases">
        <authorList>
            <person name="Palmer J.M."/>
        </authorList>
    </citation>
    <scope>NUCLEOTIDE SEQUENCE [LARGE SCALE GENOMIC DNA]</scope>
    <source>
        <strain evidence="5 6">TWF694</strain>
    </source>
</reference>
<organism evidence="5 6">
    <name type="scientific">Orbilia ellipsospora</name>
    <dbReference type="NCBI Taxonomy" id="2528407"/>
    <lineage>
        <taxon>Eukaryota</taxon>
        <taxon>Fungi</taxon>
        <taxon>Dikarya</taxon>
        <taxon>Ascomycota</taxon>
        <taxon>Pezizomycotina</taxon>
        <taxon>Orbiliomycetes</taxon>
        <taxon>Orbiliales</taxon>
        <taxon>Orbiliaceae</taxon>
        <taxon>Orbilia</taxon>
    </lineage>
</organism>
<dbReference type="Pfam" id="PF25358">
    <property type="entry name" value="PH_fung_RdRP"/>
    <property type="match status" value="1"/>
</dbReference>
<dbReference type="EMBL" id="JAVHJO010000015">
    <property type="protein sequence ID" value="KAK6527644.1"/>
    <property type="molecule type" value="Genomic_DNA"/>
</dbReference>
<feature type="domain" description="RdRP-like PH" evidence="4">
    <location>
        <begin position="143"/>
        <end position="302"/>
    </location>
</feature>
<dbReference type="PANTHER" id="PTHR23079">
    <property type="entry name" value="RNA-DEPENDENT RNA POLYMERASE"/>
    <property type="match status" value="1"/>
</dbReference>
<evidence type="ECO:0000256" key="1">
    <source>
        <dbReference type="RuleBase" id="RU363098"/>
    </source>
</evidence>
<keyword evidence="6" id="KW-1185">Reference proteome</keyword>
<dbReference type="GO" id="GO:0003968">
    <property type="term" value="F:RNA-directed RNA polymerase activity"/>
    <property type="evidence" value="ECO:0007669"/>
    <property type="project" value="UniProtKB-KW"/>
</dbReference>
<dbReference type="InterPro" id="IPR057503">
    <property type="entry name" value="PH_RdRP"/>
</dbReference>
<evidence type="ECO:0000259" key="4">
    <source>
        <dbReference type="Pfam" id="PF25358"/>
    </source>
</evidence>
<dbReference type="Proteomes" id="UP001365542">
    <property type="component" value="Unassembled WGS sequence"/>
</dbReference>
<dbReference type="PANTHER" id="PTHR23079:SF17">
    <property type="entry name" value="RNA-DEPENDENT RNA POLYMERASE"/>
    <property type="match status" value="1"/>
</dbReference>
<evidence type="ECO:0000259" key="3">
    <source>
        <dbReference type="Pfam" id="PF05183"/>
    </source>
</evidence>
<dbReference type="GO" id="GO:0003723">
    <property type="term" value="F:RNA binding"/>
    <property type="evidence" value="ECO:0007669"/>
    <property type="project" value="UniProtKB-KW"/>
</dbReference>
<keyword evidence="1" id="KW-0808">Transferase</keyword>
<proteinExistence type="inferred from homology"/>
<dbReference type="GO" id="GO:0030422">
    <property type="term" value="P:siRNA processing"/>
    <property type="evidence" value="ECO:0007669"/>
    <property type="project" value="TreeGrafter"/>
</dbReference>
<keyword evidence="1" id="KW-0696">RNA-directed RNA polymerase</keyword>
<sequence>MEFYVPDIPAAAREKQIRAAFTEAFRRYYIYHFDFSHWSNKRRFAHREARIIIHSAAVGEEILRFHSPPPPRTIQRGNRTITVKGKPQRQILIAGSSITLLKGKRQDIPEHVINALQLENDKKAKAFAVRQPAAKKPYRQPIPFRAFECGVWTTDPRNPTLPTFNSFYQCPSSGNFRMTKAAIQVDIFSEPRRYMLCLNSVVRHTMVTEQNGSKYFMVSLHWCPKFYEKSGSPPISPAMSEFMGLFGSLQHGNKNSKYRVSNLDPTHAKIAPFCFVYRFLLQEAHDALRISAIGQIPGFLDIEERHIFHQWAAYDFQTSMAGLDVQLANLPFDVAFQLQTLVFNGILLPHRVKELLRVVRKALDDHSTEVVASVLKSWLDTWKPQIPTDDTLIWLTDNIISTFEESLRRKETSTDYLLQMKFYRKENQVLIHRVCITPTGLYPQGPNLEPKNRVLRKYNNHLHHFLRVTLVDEDGGDLRFERGVDGRRMYDGRFLPCLMQDSKHLRIAGRVFTFLGFSQSSLRSHMAWFMTPIWDARTRSYTRVDTVIKGLGDFGHIRFPGKCAARIGQAFTDTVANIKVDAGMTFNVRDIKRTGPDGKEYTFSDGCGTISKQMLKSIWKEGKFDLDRMRPTIFQIRFKGAKGVVSLDSRLPDHQIRLRESMIKFESASENTIEICLSMTKPLPLYTNRQLIKILEDRGIHKSRFLELQSEALATLRTMTLAASHAASFLEYQNRCTAADTAFLIRELQDHGWNYQEDKFLRQVVEFSMLNTLRDMKYRARIPIEQGFTLIGIVDETNYLHEGEIYMPIKKEGEKRWAHRGRVAICKSPALHPGDVQLVTAIEVPVNSPLRELTNCVVFSQRGDRDLPNMLSGGDLDGDLYHVWWDPRFMPTKYCAPAKYETGLKGQELTRPVTQDDIGRFFLDFMENDKLGVICTAHMIIADSSPEGVYSQDCLKCAGLASQAVDFPKTGIPVKMSDLPRTSNYRPDFLRPSPRVGVTAGKYKLSNDPALDPDSEDEDDVDPTLNSSPFTARGGAGDVEDPFSAATQFTYYESPKALGCLFREIDEEKFITAWEDTARGYEKYGPDHLLGQVQDFFLRFADMQKVAEVYQFATHLRVSYEQNMRDLAMSYATSRHNLPLEEVEVFIGCIIGTESHRQTRLQRDNAESLRGEVNRLISQVMRSIRHGSEGGVVEDGKYDGCTLERALTCVMASFTAREDKEGGKSFGWLAAAVGLKELAKRGERRRDEDVLRAFRGLAVS</sequence>
<evidence type="ECO:0000256" key="2">
    <source>
        <dbReference type="SAM" id="MobiDB-lite"/>
    </source>
</evidence>
<comment type="catalytic activity">
    <reaction evidence="1">
        <text>RNA(n) + a ribonucleoside 5'-triphosphate = RNA(n+1) + diphosphate</text>
        <dbReference type="Rhea" id="RHEA:21248"/>
        <dbReference type="Rhea" id="RHEA-COMP:14527"/>
        <dbReference type="Rhea" id="RHEA-COMP:17342"/>
        <dbReference type="ChEBI" id="CHEBI:33019"/>
        <dbReference type="ChEBI" id="CHEBI:61557"/>
        <dbReference type="ChEBI" id="CHEBI:140395"/>
        <dbReference type="EC" id="2.7.7.48"/>
    </reaction>
</comment>
<feature type="region of interest" description="Disordered" evidence="2">
    <location>
        <begin position="1000"/>
        <end position="1038"/>
    </location>
</feature>
<comment type="caution">
    <text evidence="5">The sequence shown here is derived from an EMBL/GenBank/DDBJ whole genome shotgun (WGS) entry which is preliminary data.</text>
</comment>
<gene>
    <name evidence="5" type="ORF">TWF694_004626</name>
</gene>
<accession>A0AAV9WVT4</accession>
<feature type="compositionally biased region" description="Acidic residues" evidence="2">
    <location>
        <begin position="1011"/>
        <end position="1022"/>
    </location>
</feature>
<dbReference type="InterPro" id="IPR057596">
    <property type="entry name" value="RDRP_core"/>
</dbReference>
<comment type="similarity">
    <text evidence="1">Belongs to the RdRP family.</text>
</comment>
<dbReference type="EC" id="2.7.7.48" evidence="1"/>
<name>A0AAV9WVT4_9PEZI</name>